<dbReference type="SUPFAM" id="SSF57938">
    <property type="entry name" value="DnaJ/Hsp40 cysteine-rich domain"/>
    <property type="match status" value="1"/>
</dbReference>
<name>A0A0F9NXN4_9ZZZZ</name>
<dbReference type="Gene3D" id="2.10.230.10">
    <property type="entry name" value="Heat shock protein DnaJ, cysteine-rich domain"/>
    <property type="match status" value="1"/>
</dbReference>
<organism evidence="2">
    <name type="scientific">marine sediment metagenome</name>
    <dbReference type="NCBI Taxonomy" id="412755"/>
    <lineage>
        <taxon>unclassified sequences</taxon>
        <taxon>metagenomes</taxon>
        <taxon>ecological metagenomes</taxon>
    </lineage>
</organism>
<comment type="caution">
    <text evidence="2">The sequence shown here is derived from an EMBL/GenBank/DDBJ whole genome shotgun (WGS) entry which is preliminary data.</text>
</comment>
<dbReference type="InterPro" id="IPR036410">
    <property type="entry name" value="HSP_DnaJ_Cys-rich_dom_sf"/>
</dbReference>
<evidence type="ECO:0000256" key="1">
    <source>
        <dbReference type="SAM" id="MobiDB-lite"/>
    </source>
</evidence>
<protein>
    <recommendedName>
        <fullName evidence="3">CR-type domain-containing protein</fullName>
    </recommendedName>
</protein>
<gene>
    <name evidence="2" type="ORF">LCGC14_1283500</name>
</gene>
<dbReference type="AlphaFoldDB" id="A0A0F9NXN4"/>
<sequence length="70" mass="7912">MAEKETYEECGECEGYGLNEVEYYTRGDIVIKLVECPACGGTGKLKLPTEEPGKLNPAKEMQHQSRHREH</sequence>
<feature type="region of interest" description="Disordered" evidence="1">
    <location>
        <begin position="41"/>
        <end position="70"/>
    </location>
</feature>
<reference evidence="2" key="1">
    <citation type="journal article" date="2015" name="Nature">
        <title>Complex archaea that bridge the gap between prokaryotes and eukaryotes.</title>
        <authorList>
            <person name="Spang A."/>
            <person name="Saw J.H."/>
            <person name="Jorgensen S.L."/>
            <person name="Zaremba-Niedzwiedzka K."/>
            <person name="Martijn J."/>
            <person name="Lind A.E."/>
            <person name="van Eijk R."/>
            <person name="Schleper C."/>
            <person name="Guy L."/>
            <person name="Ettema T.J."/>
        </authorList>
    </citation>
    <scope>NUCLEOTIDE SEQUENCE</scope>
</reference>
<proteinExistence type="predicted"/>
<evidence type="ECO:0000313" key="2">
    <source>
        <dbReference type="EMBL" id="KKM85997.1"/>
    </source>
</evidence>
<evidence type="ECO:0008006" key="3">
    <source>
        <dbReference type="Google" id="ProtNLM"/>
    </source>
</evidence>
<accession>A0A0F9NXN4</accession>
<dbReference type="EMBL" id="LAZR01007324">
    <property type="protein sequence ID" value="KKM85997.1"/>
    <property type="molecule type" value="Genomic_DNA"/>
</dbReference>